<dbReference type="GeneID" id="89975655"/>
<dbReference type="Gene3D" id="3.30.420.10">
    <property type="entry name" value="Ribonuclease H-like superfamily/Ribonuclease H"/>
    <property type="match status" value="1"/>
</dbReference>
<protein>
    <recommendedName>
        <fullName evidence="1">3'-5' exonuclease domain-containing protein</fullName>
    </recommendedName>
</protein>
<dbReference type="PANTHER" id="PTHR43040">
    <property type="entry name" value="RIBONUCLEASE D"/>
    <property type="match status" value="1"/>
</dbReference>
<gene>
    <name evidence="2" type="ORF">LTR84_007489</name>
</gene>
<reference evidence="2 3" key="1">
    <citation type="submission" date="2023-08" db="EMBL/GenBank/DDBJ databases">
        <title>Black Yeasts Isolated from many extreme environments.</title>
        <authorList>
            <person name="Coleine C."/>
            <person name="Stajich J.E."/>
            <person name="Selbmann L."/>
        </authorList>
    </citation>
    <scope>NUCLEOTIDE SEQUENCE [LARGE SCALE GENOMIC DNA]</scope>
    <source>
        <strain evidence="2 3">CCFEE 5792</strain>
    </source>
</reference>
<evidence type="ECO:0000313" key="3">
    <source>
        <dbReference type="Proteomes" id="UP001358417"/>
    </source>
</evidence>
<keyword evidence="3" id="KW-1185">Reference proteome</keyword>
<dbReference type="InterPro" id="IPR002562">
    <property type="entry name" value="3'-5'_exonuclease_dom"/>
</dbReference>
<dbReference type="InterPro" id="IPR036397">
    <property type="entry name" value="RNaseH_sf"/>
</dbReference>
<dbReference type="RefSeq" id="XP_064702311.1">
    <property type="nucleotide sequence ID" value="XM_064851042.1"/>
</dbReference>
<evidence type="ECO:0000313" key="2">
    <source>
        <dbReference type="EMBL" id="KAK5046728.1"/>
    </source>
</evidence>
<dbReference type="GO" id="GO:0008408">
    <property type="term" value="F:3'-5' exonuclease activity"/>
    <property type="evidence" value="ECO:0007669"/>
    <property type="project" value="InterPro"/>
</dbReference>
<dbReference type="Proteomes" id="UP001358417">
    <property type="component" value="Unassembled WGS sequence"/>
</dbReference>
<dbReference type="Pfam" id="PF01612">
    <property type="entry name" value="DNA_pol_A_exo1"/>
    <property type="match status" value="1"/>
</dbReference>
<accession>A0AAV9MYD5</accession>
<dbReference type="GO" id="GO:0003676">
    <property type="term" value="F:nucleic acid binding"/>
    <property type="evidence" value="ECO:0007669"/>
    <property type="project" value="InterPro"/>
</dbReference>
<dbReference type="AlphaFoldDB" id="A0AAV9MYD5"/>
<dbReference type="PANTHER" id="PTHR43040:SF1">
    <property type="entry name" value="RIBONUCLEASE D"/>
    <property type="match status" value="1"/>
</dbReference>
<dbReference type="GO" id="GO:0006139">
    <property type="term" value="P:nucleobase-containing compound metabolic process"/>
    <property type="evidence" value="ECO:0007669"/>
    <property type="project" value="InterPro"/>
</dbReference>
<evidence type="ECO:0000259" key="1">
    <source>
        <dbReference type="Pfam" id="PF01612"/>
    </source>
</evidence>
<organism evidence="2 3">
    <name type="scientific">Exophiala bonariae</name>
    <dbReference type="NCBI Taxonomy" id="1690606"/>
    <lineage>
        <taxon>Eukaryota</taxon>
        <taxon>Fungi</taxon>
        <taxon>Dikarya</taxon>
        <taxon>Ascomycota</taxon>
        <taxon>Pezizomycotina</taxon>
        <taxon>Eurotiomycetes</taxon>
        <taxon>Chaetothyriomycetidae</taxon>
        <taxon>Chaetothyriales</taxon>
        <taxon>Herpotrichiellaceae</taxon>
        <taxon>Exophiala</taxon>
    </lineage>
</organism>
<name>A0AAV9MYD5_9EURO</name>
<dbReference type="InterPro" id="IPR012337">
    <property type="entry name" value="RNaseH-like_sf"/>
</dbReference>
<feature type="domain" description="3'-5' exonuclease" evidence="1">
    <location>
        <begin position="31"/>
        <end position="207"/>
    </location>
</feature>
<dbReference type="SUPFAM" id="SSF53098">
    <property type="entry name" value="Ribonuclease H-like"/>
    <property type="match status" value="1"/>
</dbReference>
<dbReference type="EMBL" id="JAVRRD010000029">
    <property type="protein sequence ID" value="KAK5046728.1"/>
    <property type="molecule type" value="Genomic_DNA"/>
</dbReference>
<sequence length="310" mass="34915">MTATKQDTAPTVVDSQPALIHLLDSILELPVEPPSLYFDLEGIRLGRLGSISLVSLHVAPHSKTYIVDVNLLCGSAFSTLSTNKEWSLKTVLESQHIPKVFFDVRNDSDALYSHYQISINGVVDLQLLELATRKGSRNRVAGLAKCIQTDSSVSDDSKRAWRETKEAIGRLYDPKSGGRYEVFNECPLRPDILQYCAYDVELLPSLWEVYSTELLKTGYGCWRSMIRHETQERIKLSQSPHYNGQAQSKVYGPWDSHNIEAAIENWNDDVMLLEVHDGMVLDEYDQWVDPRQNSVGRSSASTLVARLATK</sequence>
<proteinExistence type="predicted"/>
<comment type="caution">
    <text evidence="2">The sequence shown here is derived from an EMBL/GenBank/DDBJ whole genome shotgun (WGS) entry which is preliminary data.</text>
</comment>